<sequence length="12" mass="1343">MASSLKIYFIIG</sequence>
<name>A0A8J2PBY2_9HEXA</name>
<keyword evidence="2" id="KW-1185">Reference proteome</keyword>
<reference evidence="1" key="1">
    <citation type="submission" date="2021-06" db="EMBL/GenBank/DDBJ databases">
        <authorList>
            <person name="Hodson N. C."/>
            <person name="Mongue J. A."/>
            <person name="Jaron S. K."/>
        </authorList>
    </citation>
    <scope>NUCLEOTIDE SEQUENCE</scope>
</reference>
<dbReference type="Proteomes" id="UP000708208">
    <property type="component" value="Unassembled WGS sequence"/>
</dbReference>
<dbReference type="EMBL" id="CAJVCH010527415">
    <property type="protein sequence ID" value="CAG7822777.1"/>
    <property type="molecule type" value="Genomic_DNA"/>
</dbReference>
<protein>
    <submittedName>
        <fullName evidence="1">Uncharacterized protein</fullName>
    </submittedName>
</protein>
<evidence type="ECO:0000313" key="1">
    <source>
        <dbReference type="EMBL" id="CAG7822777.1"/>
    </source>
</evidence>
<evidence type="ECO:0000313" key="2">
    <source>
        <dbReference type="Proteomes" id="UP000708208"/>
    </source>
</evidence>
<organism evidence="1 2">
    <name type="scientific">Allacma fusca</name>
    <dbReference type="NCBI Taxonomy" id="39272"/>
    <lineage>
        <taxon>Eukaryota</taxon>
        <taxon>Metazoa</taxon>
        <taxon>Ecdysozoa</taxon>
        <taxon>Arthropoda</taxon>
        <taxon>Hexapoda</taxon>
        <taxon>Collembola</taxon>
        <taxon>Symphypleona</taxon>
        <taxon>Sminthuridae</taxon>
        <taxon>Allacma</taxon>
    </lineage>
</organism>
<comment type="caution">
    <text evidence="1">The sequence shown here is derived from an EMBL/GenBank/DDBJ whole genome shotgun (WGS) entry which is preliminary data.</text>
</comment>
<accession>A0A8J2PBY2</accession>
<proteinExistence type="predicted"/>
<gene>
    <name evidence="1" type="ORF">AFUS01_LOCUS33030</name>
</gene>
<feature type="non-terminal residue" evidence="1">
    <location>
        <position position="1"/>
    </location>
</feature>